<feature type="transmembrane region" description="Helical" evidence="1">
    <location>
        <begin position="278"/>
        <end position="295"/>
    </location>
</feature>
<feature type="transmembrane region" description="Helical" evidence="1">
    <location>
        <begin position="301"/>
        <end position="318"/>
    </location>
</feature>
<evidence type="ECO:0000313" key="3">
    <source>
        <dbReference type="Proteomes" id="UP000597459"/>
    </source>
</evidence>
<dbReference type="EMBL" id="WOTH01000022">
    <property type="protein sequence ID" value="NHO54391.1"/>
    <property type="molecule type" value="Genomic_DNA"/>
</dbReference>
<accession>A0A967B9C6</accession>
<keyword evidence="1" id="KW-0472">Membrane</keyword>
<organism evidence="2 3">
    <name type="scientific">Acetobacter estunensis</name>
    <dbReference type="NCBI Taxonomy" id="104097"/>
    <lineage>
        <taxon>Bacteria</taxon>
        <taxon>Pseudomonadati</taxon>
        <taxon>Pseudomonadota</taxon>
        <taxon>Alphaproteobacteria</taxon>
        <taxon>Acetobacterales</taxon>
        <taxon>Acetobacteraceae</taxon>
        <taxon>Acetobacter</taxon>
    </lineage>
</organism>
<protein>
    <recommendedName>
        <fullName evidence="4">DUF2029 domain-containing protein</fullName>
    </recommendedName>
</protein>
<sequence>MVALYCLGFMPLYHEIIQFWGIKPFDFPFVDTDTVLSAIRCINKGVDVYAANPCDVLNRVYDYSPLWTVLRVFPMTRAWLPPIGMGVDIIFLLSLSLLPVGRSWRNARWITAGIVSSATVFAMERGNNDLVLFVLAVGAATLVCQSDRWRLLGYGCALLAGLLKYYPMTLMLIATRERPGRFMAVAAASIMAVALFSIVTWHDLVRALSLIPTGSYFGDMFGSVTLGGGLTERLGLPPVALKIIRLALSLLAISIGVRLGTRSHECGALTVLNERERAFLLVGALLILSCFFTAQNIGYRAVHLILVLPALSVLRDTSNIRIFRYALPLAIGLLWSGAWYHDIVAVAAATIRHHGYSLVQTGLWLVREAMWWSLVTLLVSCVTDLLLASNTVSACLRYVNRHAYKSLIRKFLNNTSLL</sequence>
<gene>
    <name evidence="2" type="ORF">GOB87_10555</name>
</gene>
<comment type="caution">
    <text evidence="2">The sequence shown here is derived from an EMBL/GenBank/DDBJ whole genome shotgun (WGS) entry which is preliminary data.</text>
</comment>
<feature type="transmembrane region" description="Helical" evidence="1">
    <location>
        <begin position="371"/>
        <end position="399"/>
    </location>
</feature>
<feature type="transmembrane region" description="Helical" evidence="1">
    <location>
        <begin position="152"/>
        <end position="175"/>
    </location>
</feature>
<proteinExistence type="predicted"/>
<evidence type="ECO:0000313" key="2">
    <source>
        <dbReference type="EMBL" id="NHO54391.1"/>
    </source>
</evidence>
<evidence type="ECO:0008006" key="4">
    <source>
        <dbReference type="Google" id="ProtNLM"/>
    </source>
</evidence>
<evidence type="ECO:0000256" key="1">
    <source>
        <dbReference type="SAM" id="Phobius"/>
    </source>
</evidence>
<feature type="transmembrane region" description="Helical" evidence="1">
    <location>
        <begin position="182"/>
        <end position="202"/>
    </location>
</feature>
<keyword evidence="1" id="KW-0812">Transmembrane</keyword>
<name>A0A967B9C6_9PROT</name>
<keyword evidence="3" id="KW-1185">Reference proteome</keyword>
<dbReference type="AlphaFoldDB" id="A0A967B9C6"/>
<dbReference type="Proteomes" id="UP000597459">
    <property type="component" value="Unassembled WGS sequence"/>
</dbReference>
<keyword evidence="1" id="KW-1133">Transmembrane helix</keyword>
<feature type="transmembrane region" description="Helical" evidence="1">
    <location>
        <begin position="325"/>
        <end position="351"/>
    </location>
</feature>
<reference evidence="2" key="1">
    <citation type="submission" date="2019-11" db="EMBL/GenBank/DDBJ databases">
        <title>Description of new Acetobacter species.</title>
        <authorList>
            <person name="Cleenwerck I."/>
            <person name="Sombolestani A.S."/>
        </authorList>
    </citation>
    <scope>NUCLEOTIDE SEQUENCE</scope>
    <source>
        <strain evidence="2">LMG 1626</strain>
    </source>
</reference>
<feature type="transmembrane region" description="Helical" evidence="1">
    <location>
        <begin position="239"/>
        <end position="257"/>
    </location>
</feature>
<feature type="transmembrane region" description="Helical" evidence="1">
    <location>
        <begin position="79"/>
        <end position="100"/>
    </location>
</feature>